<proteinExistence type="predicted"/>
<comment type="caution">
    <text evidence="1">The sequence shown here is derived from an EMBL/GenBank/DDBJ whole genome shotgun (WGS) entry which is preliminary data.</text>
</comment>
<dbReference type="Proteomes" id="UP000818323">
    <property type="component" value="Unassembled WGS sequence"/>
</dbReference>
<dbReference type="Gene3D" id="2.40.320.10">
    <property type="entry name" value="Hypothetical Protein Pfu-838710-001"/>
    <property type="match status" value="1"/>
</dbReference>
<gene>
    <name evidence="1" type="ORF">GR303_22615</name>
</gene>
<organism evidence="1 2">
    <name type="scientific">Microvirga arsenatis</name>
    <dbReference type="NCBI Taxonomy" id="2692265"/>
    <lineage>
        <taxon>Bacteria</taxon>
        <taxon>Pseudomonadati</taxon>
        <taxon>Pseudomonadota</taxon>
        <taxon>Alphaproteobacteria</taxon>
        <taxon>Hyphomicrobiales</taxon>
        <taxon>Methylobacteriaceae</taxon>
        <taxon>Microvirga</taxon>
    </lineage>
</organism>
<protein>
    <recommendedName>
        <fullName evidence="3">CYTH domain-containing protein</fullName>
    </recommendedName>
</protein>
<dbReference type="RefSeq" id="WP_161726447.1">
    <property type="nucleotide sequence ID" value="NZ_JAAAXI010000036.1"/>
</dbReference>
<keyword evidence="2" id="KW-1185">Reference proteome</keyword>
<reference evidence="1 2" key="1">
    <citation type="submission" date="2020-01" db="EMBL/GenBank/DDBJ databases">
        <title>Microvirga sp. nov., an arsenate reduction bacterium isolated from Tibet hotspring sediments.</title>
        <authorList>
            <person name="Yuan C.-G."/>
        </authorList>
    </citation>
    <scope>NUCLEOTIDE SEQUENCE [LARGE SCALE GENOMIC DNA]</scope>
    <source>
        <strain evidence="1 2">SYSU G3D203</strain>
    </source>
</reference>
<dbReference type="EMBL" id="JAAAXJ010000027">
    <property type="protein sequence ID" value="NBJ27121.1"/>
    <property type="molecule type" value="Genomic_DNA"/>
</dbReference>
<name>A0ABW9Z362_9HYPH</name>
<evidence type="ECO:0000313" key="2">
    <source>
        <dbReference type="Proteomes" id="UP000818323"/>
    </source>
</evidence>
<evidence type="ECO:0000313" key="1">
    <source>
        <dbReference type="EMBL" id="NBJ27121.1"/>
    </source>
</evidence>
<evidence type="ECO:0008006" key="3">
    <source>
        <dbReference type="Google" id="ProtNLM"/>
    </source>
</evidence>
<sequence length="225" mass="24725">MSTARVFLLAPSLARLIEKEREGHRVRQGYFPDRPDRGNHVQLEEETGRLILVSNRPDGPVEEVTDIPLSHAEALLELTAGRVEYLSVSLAIATHSVTVRRFLTPGPLDLITVTFEHSKQARKFQPLAWFGPEVTGDPAYQGRSMALSGLPSAPEVEITDAALHSLLDTLDGRVGSHQPQVIAPQPVAPSVSAEAEANDVHDQNDLNIEDSVIRELARSLSPRRR</sequence>
<accession>A0ABW9Z362</accession>